<evidence type="ECO:0000256" key="1">
    <source>
        <dbReference type="SAM" id="SignalP"/>
    </source>
</evidence>
<evidence type="ECO:0008006" key="4">
    <source>
        <dbReference type="Google" id="ProtNLM"/>
    </source>
</evidence>
<proteinExistence type="predicted"/>
<feature type="signal peptide" evidence="1">
    <location>
        <begin position="1"/>
        <end position="21"/>
    </location>
</feature>
<dbReference type="InterPro" id="IPR058087">
    <property type="entry name" value="XAC2610_dom"/>
</dbReference>
<feature type="chain" id="PRO_5046071179" description="VCBS repeat-containing protein" evidence="1">
    <location>
        <begin position="22"/>
        <end position="290"/>
    </location>
</feature>
<dbReference type="RefSeq" id="WP_208176078.1">
    <property type="nucleotide sequence ID" value="NZ_JAGETZ010000007.1"/>
</dbReference>
<evidence type="ECO:0000313" key="3">
    <source>
        <dbReference type="Proteomes" id="UP000664369"/>
    </source>
</evidence>
<keyword evidence="3" id="KW-1185">Reference proteome</keyword>
<sequence>MRIFFVAAGFLSLVTSGNAWGQASYSGTIGTLSIELALDSQGEGEMDGTYFYKKFGTPIALHGTSAKGVLTLTESDGRGKPSARLTIPTFATDQQSIVGTWQNLTTGQKLPLLLTQQATSGPDQDSTGLQELLQASALKTCYFKVVLSSSESISSVKLYEKRTGRLVQEVKADCESRGIRSVSVGDFNFDGLEDFAVYQQGFAGPNTASLYFLYDPNTKQYIDSGFEGVSLQFDAKTKRVSETNSCCAGSSVQNSVYKIVRNRMVLVEQHCYKWDEKKQELVERKLSACQ</sequence>
<reference evidence="2 3" key="1">
    <citation type="submission" date="2021-03" db="EMBL/GenBank/DDBJ databases">
        <authorList>
            <person name="Kim M.K."/>
        </authorList>
    </citation>
    <scope>NUCLEOTIDE SEQUENCE [LARGE SCALE GENOMIC DNA]</scope>
    <source>
        <strain evidence="2 3">BT442</strain>
    </source>
</reference>
<gene>
    <name evidence="2" type="ORF">J4E00_15380</name>
</gene>
<dbReference type="NCBIfam" id="NF047539">
    <property type="entry name" value="XAC2610_fam"/>
    <property type="match status" value="1"/>
</dbReference>
<dbReference type="Proteomes" id="UP000664369">
    <property type="component" value="Unassembled WGS sequence"/>
</dbReference>
<protein>
    <recommendedName>
        <fullName evidence="4">VCBS repeat-containing protein</fullName>
    </recommendedName>
</protein>
<comment type="caution">
    <text evidence="2">The sequence shown here is derived from an EMBL/GenBank/DDBJ whole genome shotgun (WGS) entry which is preliminary data.</text>
</comment>
<name>A0ABS3QGR8_9BACT</name>
<organism evidence="2 3">
    <name type="scientific">Hymenobacter negativus</name>
    <dbReference type="NCBI Taxonomy" id="2795026"/>
    <lineage>
        <taxon>Bacteria</taxon>
        <taxon>Pseudomonadati</taxon>
        <taxon>Bacteroidota</taxon>
        <taxon>Cytophagia</taxon>
        <taxon>Cytophagales</taxon>
        <taxon>Hymenobacteraceae</taxon>
        <taxon>Hymenobacter</taxon>
    </lineage>
</organism>
<dbReference type="EMBL" id="JAGETZ010000007">
    <property type="protein sequence ID" value="MBO2010442.1"/>
    <property type="molecule type" value="Genomic_DNA"/>
</dbReference>
<accession>A0ABS3QGR8</accession>
<evidence type="ECO:0000313" key="2">
    <source>
        <dbReference type="EMBL" id="MBO2010442.1"/>
    </source>
</evidence>
<keyword evidence="1" id="KW-0732">Signal</keyword>